<proteinExistence type="predicted"/>
<evidence type="ECO:0000313" key="2">
    <source>
        <dbReference type="EMBL" id="GAG36097.1"/>
    </source>
</evidence>
<organism evidence="2">
    <name type="scientific">marine sediment metagenome</name>
    <dbReference type="NCBI Taxonomy" id="412755"/>
    <lineage>
        <taxon>unclassified sequences</taxon>
        <taxon>metagenomes</taxon>
        <taxon>ecological metagenomes</taxon>
    </lineage>
</organism>
<dbReference type="EMBL" id="BARS01048401">
    <property type="protein sequence ID" value="GAG36097.1"/>
    <property type="molecule type" value="Genomic_DNA"/>
</dbReference>
<dbReference type="PANTHER" id="PTHR13748">
    <property type="entry name" value="COBW-RELATED"/>
    <property type="match status" value="1"/>
</dbReference>
<dbReference type="GO" id="GO:0005737">
    <property type="term" value="C:cytoplasm"/>
    <property type="evidence" value="ECO:0007669"/>
    <property type="project" value="TreeGrafter"/>
</dbReference>
<reference evidence="2" key="1">
    <citation type="journal article" date="2014" name="Front. Microbiol.">
        <title>High frequency of phylogenetically diverse reductive dehalogenase-homologous genes in deep subseafloor sedimentary metagenomes.</title>
        <authorList>
            <person name="Kawai M."/>
            <person name="Futagami T."/>
            <person name="Toyoda A."/>
            <person name="Takaki Y."/>
            <person name="Nishi S."/>
            <person name="Hori S."/>
            <person name="Arai W."/>
            <person name="Tsubouchi T."/>
            <person name="Morono Y."/>
            <person name="Uchiyama I."/>
            <person name="Ito T."/>
            <person name="Fujiyama A."/>
            <person name="Inagaki F."/>
            <person name="Takami H."/>
        </authorList>
    </citation>
    <scope>NUCLEOTIDE SEQUENCE</scope>
    <source>
        <strain evidence="2">Expedition CK06-06</strain>
    </source>
</reference>
<accession>X0XL97</accession>
<comment type="caution">
    <text evidence="2">The sequence shown here is derived from an EMBL/GenBank/DDBJ whole genome shotgun (WGS) entry which is preliminary data.</text>
</comment>
<sequence>VKEITSGCICCSLSMNLITVLNELGEEGSIDRIIIEPTGIATLSDLLEIFNYINSSTIRLNLIITVLDILELELFAGNFGTFFSDQIKNCKILVLSKIDKASSTDLEFAKYYASNLNSNAPIIDYDWTKISISYLENLIQDKQINRNINNDYHEKIHSFDGFDNITIKPKKNYSKNEIKSLFEEIQLKNYGEVIRMKGFLSLEDNSSVKIDYVLGQSYIIEREIPSESVLTIIGKKLKINEL</sequence>
<feature type="domain" description="CobW/HypB/UreG nucleotide-binding" evidence="1">
    <location>
        <begin position="2"/>
        <end position="123"/>
    </location>
</feature>
<dbReference type="PANTHER" id="PTHR13748:SF62">
    <property type="entry name" value="COBW DOMAIN-CONTAINING PROTEIN"/>
    <property type="match status" value="1"/>
</dbReference>
<feature type="non-terminal residue" evidence="2">
    <location>
        <position position="242"/>
    </location>
</feature>
<dbReference type="Pfam" id="PF02492">
    <property type="entry name" value="cobW"/>
    <property type="match status" value="1"/>
</dbReference>
<feature type="non-terminal residue" evidence="2">
    <location>
        <position position="1"/>
    </location>
</feature>
<dbReference type="Gene3D" id="3.40.50.300">
    <property type="entry name" value="P-loop containing nucleotide triphosphate hydrolases"/>
    <property type="match status" value="1"/>
</dbReference>
<dbReference type="InterPro" id="IPR003495">
    <property type="entry name" value="CobW/HypB/UreG_nucleotide-bd"/>
</dbReference>
<dbReference type="AlphaFoldDB" id="X0XL97"/>
<gene>
    <name evidence="2" type="ORF">S01H1_72552</name>
</gene>
<name>X0XL97_9ZZZZ</name>
<protein>
    <recommendedName>
        <fullName evidence="1">CobW/HypB/UreG nucleotide-binding domain-containing protein</fullName>
    </recommendedName>
</protein>
<dbReference type="InterPro" id="IPR051316">
    <property type="entry name" value="Zinc-reg_GTPase_activator"/>
</dbReference>
<dbReference type="InterPro" id="IPR027417">
    <property type="entry name" value="P-loop_NTPase"/>
</dbReference>
<dbReference type="SUPFAM" id="SSF52540">
    <property type="entry name" value="P-loop containing nucleoside triphosphate hydrolases"/>
    <property type="match status" value="1"/>
</dbReference>
<evidence type="ECO:0000259" key="1">
    <source>
        <dbReference type="Pfam" id="PF02492"/>
    </source>
</evidence>